<dbReference type="Gene3D" id="2.70.170.10">
    <property type="entry name" value="Neurotransmitter-gated ion-channel ligand-binding domain"/>
    <property type="match status" value="1"/>
</dbReference>
<keyword evidence="4 6" id="KW-0472">Membrane</keyword>
<feature type="transmembrane region" description="Helical" evidence="6">
    <location>
        <begin position="183"/>
        <end position="205"/>
    </location>
</feature>
<dbReference type="PANTHER" id="PTHR18945">
    <property type="entry name" value="NEUROTRANSMITTER GATED ION CHANNEL"/>
    <property type="match status" value="1"/>
</dbReference>
<dbReference type="GO" id="GO:0005230">
    <property type="term" value="F:extracellular ligand-gated monoatomic ion channel activity"/>
    <property type="evidence" value="ECO:0007669"/>
    <property type="project" value="InterPro"/>
</dbReference>
<proteinExistence type="predicted"/>
<dbReference type="InterPro" id="IPR006201">
    <property type="entry name" value="Neur_channel"/>
</dbReference>
<dbReference type="InterPro" id="IPR006202">
    <property type="entry name" value="Neur_chan_lig-bd"/>
</dbReference>
<keyword evidence="3 6" id="KW-1133">Transmembrane helix</keyword>
<dbReference type="SUPFAM" id="SSF90112">
    <property type="entry name" value="Neurotransmitter-gated ion-channel transmembrane pore"/>
    <property type="match status" value="1"/>
</dbReference>
<dbReference type="CDD" id="cd19051">
    <property type="entry name" value="LGIC_TM_cation"/>
    <property type="match status" value="1"/>
</dbReference>
<evidence type="ECO:0000256" key="3">
    <source>
        <dbReference type="ARBA" id="ARBA00022989"/>
    </source>
</evidence>
<keyword evidence="2 6" id="KW-0812">Transmembrane</keyword>
<feature type="region of interest" description="Disordered" evidence="5">
    <location>
        <begin position="583"/>
        <end position="602"/>
    </location>
</feature>
<sequence>MDPDYNHTYDGWTFWIVVYQIKVIDLDEPQELFTTSITFLLEWRDFRIAWNNNDYDGIQSIFVRQDMMWSPPLAIFSASDVKDHRDLDFRILEVEYFGRIVEYVTMRLTTNCGLNMACLALITKLYNLSIHLPDIDEEMLCDMCDSAWTIVNVSIGSLQFKPYRTLDSRLGVVRVVLKRNPIFYMYMIILPTFTINMIAIGGVFLKKSTQIEKLTIGFTHIMTMTFILGLVSEKIPKTSEIPLLGKYIVFGLCLMIFSLVISSGFNRCIMIKNNNRLFTYRKFVKIFFITTLQLLNILAFFYMIYRFLKFESEYGELRDCDLQDHEKSSRNLPKIELRSQKTAEIVRKIIEKAAIVRREENFENFLIFGNSVELDGVEYHLNTNKHSPDLTFYFELPRFTSKLVYILPDLRKSQEWSPKFPDNTKLLAKISRNCESGRKLCGLECCPGNVKLITDLLYNSERIVRFKNVTYSRRSELLAAEGSEKICEFQNDRQPKIYFGCLKNQECCSLTCQDLPVALAVSEHREKLLDFWERFKFPLLTCSLFILFLLITVINSKIHNRSRSSSFSPKLRNPGRILLSSDSEKSQLTVSTQMSNNNEQLV</sequence>
<evidence type="ECO:0000313" key="9">
    <source>
        <dbReference type="EMBL" id="CAI5449641.1"/>
    </source>
</evidence>
<evidence type="ECO:0008006" key="11">
    <source>
        <dbReference type="Google" id="ProtNLM"/>
    </source>
</evidence>
<dbReference type="InterPro" id="IPR036734">
    <property type="entry name" value="Neur_chan_lig-bd_sf"/>
</dbReference>
<dbReference type="Pfam" id="PF02931">
    <property type="entry name" value="Neur_chan_LBD"/>
    <property type="match status" value="1"/>
</dbReference>
<dbReference type="GO" id="GO:0004888">
    <property type="term" value="F:transmembrane signaling receptor activity"/>
    <property type="evidence" value="ECO:0007669"/>
    <property type="project" value="InterPro"/>
</dbReference>
<dbReference type="InterPro" id="IPR006029">
    <property type="entry name" value="Neurotrans-gated_channel_TM"/>
</dbReference>
<feature type="domain" description="Neurotransmitter-gated ion-channel ligand-binding" evidence="7">
    <location>
        <begin position="21"/>
        <end position="116"/>
    </location>
</feature>
<comment type="subcellular location">
    <subcellularLocation>
        <location evidence="1">Membrane</location>
        <topology evidence="1">Multi-pass membrane protein</topology>
    </subcellularLocation>
</comment>
<evidence type="ECO:0000256" key="2">
    <source>
        <dbReference type="ARBA" id="ARBA00022692"/>
    </source>
</evidence>
<dbReference type="EMBL" id="CANHGI010000004">
    <property type="protein sequence ID" value="CAI5449641.1"/>
    <property type="molecule type" value="Genomic_DNA"/>
</dbReference>
<feature type="domain" description="Neurotransmitter-gated ion-channel transmembrane" evidence="8">
    <location>
        <begin position="188"/>
        <end position="262"/>
    </location>
</feature>
<evidence type="ECO:0000256" key="4">
    <source>
        <dbReference type="ARBA" id="ARBA00023136"/>
    </source>
</evidence>
<dbReference type="InterPro" id="IPR038050">
    <property type="entry name" value="Neuro_actylchol_rec"/>
</dbReference>
<feature type="transmembrane region" description="Helical" evidence="6">
    <location>
        <begin position="244"/>
        <end position="265"/>
    </location>
</feature>
<dbReference type="Gene3D" id="1.20.58.390">
    <property type="entry name" value="Neurotransmitter-gated ion-channel transmembrane domain"/>
    <property type="match status" value="1"/>
</dbReference>
<dbReference type="GO" id="GO:0016020">
    <property type="term" value="C:membrane"/>
    <property type="evidence" value="ECO:0007669"/>
    <property type="project" value="UniProtKB-SubCell"/>
</dbReference>
<dbReference type="SUPFAM" id="SSF63712">
    <property type="entry name" value="Nicotinic receptor ligand binding domain-like"/>
    <property type="match status" value="1"/>
</dbReference>
<evidence type="ECO:0000313" key="10">
    <source>
        <dbReference type="Proteomes" id="UP001152747"/>
    </source>
</evidence>
<feature type="compositionally biased region" description="Polar residues" evidence="5">
    <location>
        <begin position="586"/>
        <end position="602"/>
    </location>
</feature>
<feature type="transmembrane region" description="Helical" evidence="6">
    <location>
        <begin position="214"/>
        <end position="232"/>
    </location>
</feature>
<feature type="transmembrane region" description="Helical" evidence="6">
    <location>
        <begin position="535"/>
        <end position="554"/>
    </location>
</feature>
<evidence type="ECO:0000256" key="6">
    <source>
        <dbReference type="SAM" id="Phobius"/>
    </source>
</evidence>
<name>A0A9P1IRY8_9PELO</name>
<evidence type="ECO:0000259" key="8">
    <source>
        <dbReference type="Pfam" id="PF02932"/>
    </source>
</evidence>
<dbReference type="AlphaFoldDB" id="A0A9P1IRY8"/>
<evidence type="ECO:0000259" key="7">
    <source>
        <dbReference type="Pfam" id="PF02931"/>
    </source>
</evidence>
<dbReference type="Pfam" id="PF02932">
    <property type="entry name" value="Neur_chan_memb"/>
    <property type="match status" value="1"/>
</dbReference>
<dbReference type="OrthoDB" id="5975154at2759"/>
<protein>
    <recommendedName>
        <fullName evidence="11">Neurotransmitter-gated ion-channel ligand-binding domain-containing protein</fullName>
    </recommendedName>
</protein>
<organism evidence="9 10">
    <name type="scientific">Caenorhabditis angaria</name>
    <dbReference type="NCBI Taxonomy" id="860376"/>
    <lineage>
        <taxon>Eukaryota</taxon>
        <taxon>Metazoa</taxon>
        <taxon>Ecdysozoa</taxon>
        <taxon>Nematoda</taxon>
        <taxon>Chromadorea</taxon>
        <taxon>Rhabditida</taxon>
        <taxon>Rhabditina</taxon>
        <taxon>Rhabditomorpha</taxon>
        <taxon>Rhabditoidea</taxon>
        <taxon>Rhabditidae</taxon>
        <taxon>Peloderinae</taxon>
        <taxon>Caenorhabditis</taxon>
    </lineage>
</organism>
<dbReference type="InterPro" id="IPR036719">
    <property type="entry name" value="Neuro-gated_channel_TM_sf"/>
</dbReference>
<accession>A0A9P1IRY8</accession>
<dbReference type="Proteomes" id="UP001152747">
    <property type="component" value="Unassembled WGS sequence"/>
</dbReference>
<evidence type="ECO:0000256" key="1">
    <source>
        <dbReference type="ARBA" id="ARBA00004141"/>
    </source>
</evidence>
<keyword evidence="10" id="KW-1185">Reference proteome</keyword>
<feature type="transmembrane region" description="Helical" evidence="6">
    <location>
        <begin position="286"/>
        <end position="305"/>
    </location>
</feature>
<evidence type="ECO:0000256" key="5">
    <source>
        <dbReference type="SAM" id="MobiDB-lite"/>
    </source>
</evidence>
<reference evidence="9" key="1">
    <citation type="submission" date="2022-11" db="EMBL/GenBank/DDBJ databases">
        <authorList>
            <person name="Kikuchi T."/>
        </authorList>
    </citation>
    <scope>NUCLEOTIDE SEQUENCE</scope>
    <source>
        <strain evidence="9">PS1010</strain>
    </source>
</reference>
<gene>
    <name evidence="9" type="ORF">CAMP_LOCUS12278</name>
</gene>
<comment type="caution">
    <text evidence="9">The sequence shown here is derived from an EMBL/GenBank/DDBJ whole genome shotgun (WGS) entry which is preliminary data.</text>
</comment>